<gene>
    <name evidence="2" type="ORF">F3Y22_tig00000916pilonHSYRG00074</name>
</gene>
<dbReference type="AlphaFoldDB" id="A0A6A3CXK9"/>
<feature type="region of interest" description="Disordered" evidence="1">
    <location>
        <begin position="77"/>
        <end position="115"/>
    </location>
</feature>
<organism evidence="2 3">
    <name type="scientific">Hibiscus syriacus</name>
    <name type="common">Rose of Sharon</name>
    <dbReference type="NCBI Taxonomy" id="106335"/>
    <lineage>
        <taxon>Eukaryota</taxon>
        <taxon>Viridiplantae</taxon>
        <taxon>Streptophyta</taxon>
        <taxon>Embryophyta</taxon>
        <taxon>Tracheophyta</taxon>
        <taxon>Spermatophyta</taxon>
        <taxon>Magnoliopsida</taxon>
        <taxon>eudicotyledons</taxon>
        <taxon>Gunneridae</taxon>
        <taxon>Pentapetalae</taxon>
        <taxon>rosids</taxon>
        <taxon>malvids</taxon>
        <taxon>Malvales</taxon>
        <taxon>Malvaceae</taxon>
        <taxon>Malvoideae</taxon>
        <taxon>Hibiscus</taxon>
    </lineage>
</organism>
<sequence>MASSYEDESSKGRECRVGEVGKDFTLPYVDDGLLEVGFRNAWHGLKQPLPIDTDTVVVEISHHGQVKMLAIGNCQSKSINDDTSSSSPQSQHNDEDDYTDEEPEHDAVEFQKSGAADTFKFPDDIVISCLS</sequence>
<dbReference type="Proteomes" id="UP000436088">
    <property type="component" value="Unassembled WGS sequence"/>
</dbReference>
<keyword evidence="3" id="KW-1185">Reference proteome</keyword>
<name>A0A6A3CXK9_HIBSY</name>
<accession>A0A6A3CXK9</accession>
<evidence type="ECO:0000313" key="2">
    <source>
        <dbReference type="EMBL" id="KAE8733856.1"/>
    </source>
</evidence>
<evidence type="ECO:0000313" key="3">
    <source>
        <dbReference type="Proteomes" id="UP000436088"/>
    </source>
</evidence>
<feature type="compositionally biased region" description="Acidic residues" evidence="1">
    <location>
        <begin position="94"/>
        <end position="104"/>
    </location>
</feature>
<evidence type="ECO:0000256" key="1">
    <source>
        <dbReference type="SAM" id="MobiDB-lite"/>
    </source>
</evidence>
<comment type="caution">
    <text evidence="2">The sequence shown here is derived from an EMBL/GenBank/DDBJ whole genome shotgun (WGS) entry which is preliminary data.</text>
</comment>
<dbReference type="EMBL" id="VEPZ02000082">
    <property type="protein sequence ID" value="KAE8733856.1"/>
    <property type="molecule type" value="Genomic_DNA"/>
</dbReference>
<reference evidence="2" key="1">
    <citation type="submission" date="2019-09" db="EMBL/GenBank/DDBJ databases">
        <title>Draft genome information of white flower Hibiscus syriacus.</title>
        <authorList>
            <person name="Kim Y.-M."/>
        </authorList>
    </citation>
    <scope>NUCLEOTIDE SEQUENCE [LARGE SCALE GENOMIC DNA]</scope>
    <source>
        <strain evidence="2">YM2019G1</strain>
    </source>
</reference>
<protein>
    <submittedName>
        <fullName evidence="2">Uncharacterized protein</fullName>
    </submittedName>
</protein>
<feature type="compositionally biased region" description="Low complexity" evidence="1">
    <location>
        <begin position="77"/>
        <end position="91"/>
    </location>
</feature>
<proteinExistence type="predicted"/>